<dbReference type="Pfam" id="PF01551">
    <property type="entry name" value="Peptidase_M23"/>
    <property type="match status" value="1"/>
</dbReference>
<evidence type="ECO:0000256" key="4">
    <source>
        <dbReference type="SAM" id="Phobius"/>
    </source>
</evidence>
<dbReference type="PANTHER" id="PTHR21666:SF289">
    <property type="entry name" value="L-ALA--D-GLU ENDOPEPTIDASE"/>
    <property type="match status" value="1"/>
</dbReference>
<reference evidence="6 7" key="1">
    <citation type="submission" date="2018-09" db="EMBL/GenBank/DDBJ databases">
        <title>Cohnella cavernae sp. nov., isolated from a karst cave.</title>
        <authorList>
            <person name="Zhu H."/>
        </authorList>
    </citation>
    <scope>NUCLEOTIDE SEQUENCE [LARGE SCALE GENOMIC DNA]</scope>
    <source>
        <strain evidence="6 7">K2E09-144</strain>
    </source>
</reference>
<evidence type="ECO:0000256" key="2">
    <source>
        <dbReference type="SAM" id="Coils"/>
    </source>
</evidence>
<dbReference type="SUPFAM" id="SSF51261">
    <property type="entry name" value="Duplicated hybrid motif"/>
    <property type="match status" value="1"/>
</dbReference>
<keyword evidence="4" id="KW-1133">Transmembrane helix</keyword>
<protein>
    <submittedName>
        <fullName evidence="6">M23 family peptidase</fullName>
    </submittedName>
</protein>
<evidence type="ECO:0000256" key="3">
    <source>
        <dbReference type="SAM" id="MobiDB-lite"/>
    </source>
</evidence>
<evidence type="ECO:0000256" key="1">
    <source>
        <dbReference type="ARBA" id="ARBA00022729"/>
    </source>
</evidence>
<keyword evidence="1" id="KW-0732">Signal</keyword>
<feature type="region of interest" description="Disordered" evidence="3">
    <location>
        <begin position="119"/>
        <end position="152"/>
    </location>
</feature>
<dbReference type="InterPro" id="IPR050570">
    <property type="entry name" value="Cell_wall_metabolism_enzyme"/>
</dbReference>
<dbReference type="Gene3D" id="2.70.70.10">
    <property type="entry name" value="Glucose Permease (Domain IIA)"/>
    <property type="match status" value="1"/>
</dbReference>
<dbReference type="AlphaFoldDB" id="A0A398CMP2"/>
<accession>A0A398CMP2</accession>
<organism evidence="6 7">
    <name type="scientific">Cohnella faecalis</name>
    <dbReference type="NCBI Taxonomy" id="2315694"/>
    <lineage>
        <taxon>Bacteria</taxon>
        <taxon>Bacillati</taxon>
        <taxon>Bacillota</taxon>
        <taxon>Bacilli</taxon>
        <taxon>Bacillales</taxon>
        <taxon>Paenibacillaceae</taxon>
        <taxon>Cohnella</taxon>
    </lineage>
</organism>
<dbReference type="EMBL" id="QXJM01000039">
    <property type="protein sequence ID" value="RIE02509.1"/>
    <property type="molecule type" value="Genomic_DNA"/>
</dbReference>
<feature type="transmembrane region" description="Helical" evidence="4">
    <location>
        <begin position="28"/>
        <end position="51"/>
    </location>
</feature>
<comment type="caution">
    <text evidence="6">The sequence shown here is derived from an EMBL/GenBank/DDBJ whole genome shotgun (WGS) entry which is preliminary data.</text>
</comment>
<dbReference type="CDD" id="cd12797">
    <property type="entry name" value="M23_peptidase"/>
    <property type="match status" value="1"/>
</dbReference>
<gene>
    <name evidence="6" type="ORF">D3H35_17620</name>
</gene>
<dbReference type="FunFam" id="2.70.70.10:FF:000006">
    <property type="entry name" value="M23 family peptidase"/>
    <property type="match status" value="1"/>
</dbReference>
<feature type="domain" description="M23ase beta-sheet core" evidence="5">
    <location>
        <begin position="229"/>
        <end position="323"/>
    </location>
</feature>
<dbReference type="InterPro" id="IPR011055">
    <property type="entry name" value="Dup_hybrid_motif"/>
</dbReference>
<dbReference type="OrthoDB" id="9805799at2"/>
<keyword evidence="4" id="KW-0812">Transmembrane</keyword>
<feature type="coiled-coil region" evidence="2">
    <location>
        <begin position="76"/>
        <end position="103"/>
    </location>
</feature>
<dbReference type="InterPro" id="IPR016047">
    <property type="entry name" value="M23ase_b-sheet_dom"/>
</dbReference>
<proteinExistence type="predicted"/>
<dbReference type="RefSeq" id="WP_119150549.1">
    <property type="nucleotide sequence ID" value="NZ_JBHSOV010000029.1"/>
</dbReference>
<evidence type="ECO:0000313" key="7">
    <source>
        <dbReference type="Proteomes" id="UP000266340"/>
    </source>
</evidence>
<keyword evidence="2" id="KW-0175">Coiled coil</keyword>
<keyword evidence="4" id="KW-0472">Membrane</keyword>
<dbReference type="GO" id="GO:0004222">
    <property type="term" value="F:metalloendopeptidase activity"/>
    <property type="evidence" value="ECO:0007669"/>
    <property type="project" value="TreeGrafter"/>
</dbReference>
<evidence type="ECO:0000313" key="6">
    <source>
        <dbReference type="EMBL" id="RIE02509.1"/>
    </source>
</evidence>
<evidence type="ECO:0000259" key="5">
    <source>
        <dbReference type="Pfam" id="PF01551"/>
    </source>
</evidence>
<sequence length="335" mass="35994">MKWHQRKFTFMVIPDANSSVIRFQVSSAAILAGIVLIAALGAAAVTSYLMYRGNSEQIGTLERKLSASANESDAVIAVKDDRIEELQSQLAGLSDQAKDVQSRMDALGKLESQLKEMAGIGGKDGSSAGNVPSANDEGDYSMDGGGTGGEELPVTEEAMDDLVDETSDFFAVLNEQLRLLKPQLEATQKAVQTHQKALAVTPTIWPTDSRRVTSLFGIRRDPFTHRAKYHAGIDIAADTGEPVYAAADGTVVIAEKDSTHGNYIMLDHGKGIKTRYLHLSLIGTKVGAKVKKGDLIGEVGSTGRSTGPHLHYEVNVNGSNIDPRPYLNADRRENG</sequence>
<dbReference type="PANTHER" id="PTHR21666">
    <property type="entry name" value="PEPTIDASE-RELATED"/>
    <property type="match status" value="1"/>
</dbReference>
<keyword evidence="7" id="KW-1185">Reference proteome</keyword>
<dbReference type="Proteomes" id="UP000266340">
    <property type="component" value="Unassembled WGS sequence"/>
</dbReference>
<name>A0A398CMP2_9BACL</name>